<accession>A0A1M6KVP4</accession>
<dbReference type="Pfam" id="PF13443">
    <property type="entry name" value="HTH_26"/>
    <property type="match status" value="1"/>
</dbReference>
<dbReference type="Gene3D" id="1.10.260.40">
    <property type="entry name" value="lambda repressor-like DNA-binding domains"/>
    <property type="match status" value="1"/>
</dbReference>
<dbReference type="Proteomes" id="UP000183975">
    <property type="component" value="Unassembled WGS sequence"/>
</dbReference>
<dbReference type="EMBL" id="FRAH01000004">
    <property type="protein sequence ID" value="SHJ63051.1"/>
    <property type="molecule type" value="Genomic_DNA"/>
</dbReference>
<protein>
    <submittedName>
        <fullName evidence="2">Helix-turn-helix</fullName>
    </submittedName>
</protein>
<dbReference type="InterPro" id="IPR001387">
    <property type="entry name" value="Cro/C1-type_HTH"/>
</dbReference>
<dbReference type="SUPFAM" id="SSF47413">
    <property type="entry name" value="lambda repressor-like DNA-binding domains"/>
    <property type="match status" value="1"/>
</dbReference>
<feature type="domain" description="HTH cro/C1-type" evidence="1">
    <location>
        <begin position="19"/>
        <end position="72"/>
    </location>
</feature>
<organism evidence="2 3">
    <name type="scientific">Anaerotignum lactatifermentans DSM 14214</name>
    <dbReference type="NCBI Taxonomy" id="1121323"/>
    <lineage>
        <taxon>Bacteria</taxon>
        <taxon>Bacillati</taxon>
        <taxon>Bacillota</taxon>
        <taxon>Clostridia</taxon>
        <taxon>Lachnospirales</taxon>
        <taxon>Anaerotignaceae</taxon>
        <taxon>Anaerotignum</taxon>
    </lineage>
</organism>
<evidence type="ECO:0000313" key="2">
    <source>
        <dbReference type="EMBL" id="SHJ63051.1"/>
    </source>
</evidence>
<dbReference type="RefSeq" id="WP_072848130.1">
    <property type="nucleotide sequence ID" value="NZ_FRAH01000004.1"/>
</dbReference>
<dbReference type="AlphaFoldDB" id="A0A1M6KVP4"/>
<evidence type="ECO:0000259" key="1">
    <source>
        <dbReference type="PROSITE" id="PS50943"/>
    </source>
</evidence>
<dbReference type="CDD" id="cd00093">
    <property type="entry name" value="HTH_XRE"/>
    <property type="match status" value="1"/>
</dbReference>
<keyword evidence="3" id="KW-1185">Reference proteome</keyword>
<sequence>MSEKRGRKPMEIIFDRMKMYELLAKNGLNGRGLAKELNISVPTIAKALGEKKIGIETAAKIAVFFGCSIRELLLED</sequence>
<dbReference type="PROSITE" id="PS50943">
    <property type="entry name" value="HTH_CROC1"/>
    <property type="match status" value="1"/>
</dbReference>
<dbReference type="InterPro" id="IPR010982">
    <property type="entry name" value="Lambda_DNA-bd_dom_sf"/>
</dbReference>
<gene>
    <name evidence="2" type="ORF">SAMN02745138_00199</name>
</gene>
<evidence type="ECO:0000313" key="3">
    <source>
        <dbReference type="Proteomes" id="UP000183975"/>
    </source>
</evidence>
<dbReference type="SMART" id="SM00530">
    <property type="entry name" value="HTH_XRE"/>
    <property type="match status" value="1"/>
</dbReference>
<reference evidence="2 3" key="1">
    <citation type="submission" date="2016-11" db="EMBL/GenBank/DDBJ databases">
        <authorList>
            <person name="Jaros S."/>
            <person name="Januszkiewicz K."/>
            <person name="Wedrychowicz H."/>
        </authorList>
    </citation>
    <scope>NUCLEOTIDE SEQUENCE [LARGE SCALE GENOMIC DNA]</scope>
    <source>
        <strain evidence="2 3">DSM 14214</strain>
    </source>
</reference>
<dbReference type="GO" id="GO:0003677">
    <property type="term" value="F:DNA binding"/>
    <property type="evidence" value="ECO:0007669"/>
    <property type="project" value="InterPro"/>
</dbReference>
<proteinExistence type="predicted"/>
<name>A0A1M6KVP4_9FIRM</name>
<dbReference type="OrthoDB" id="9813719at2"/>